<evidence type="ECO:0000313" key="2">
    <source>
        <dbReference type="Proteomes" id="UP000662821"/>
    </source>
</evidence>
<evidence type="ECO:0000313" key="1">
    <source>
        <dbReference type="EMBL" id="QSX96003.1"/>
    </source>
</evidence>
<organism evidence="1 2">
    <name type="scientific">Janthinobacterium lividum</name>
    <dbReference type="NCBI Taxonomy" id="29581"/>
    <lineage>
        <taxon>Bacteria</taxon>
        <taxon>Pseudomonadati</taxon>
        <taxon>Pseudomonadota</taxon>
        <taxon>Betaproteobacteria</taxon>
        <taxon>Burkholderiales</taxon>
        <taxon>Oxalobacteraceae</taxon>
        <taxon>Janthinobacterium</taxon>
    </lineage>
</organism>
<name>A0AAJ4T4Z3_9BURK</name>
<protein>
    <submittedName>
        <fullName evidence="1">Uncharacterized protein</fullName>
    </submittedName>
</protein>
<accession>A0AAJ4T4Z3</accession>
<dbReference type="RefSeq" id="WP_143451043.1">
    <property type="nucleotide sequence ID" value="NZ_CP049828.1"/>
</dbReference>
<gene>
    <name evidence="1" type="ORF">J3P46_25820</name>
</gene>
<sequence>MQVFFTFSRGKSREMTMLSPGRTAWGRRTAFLPVNGMVAGYAGRGTAGSKEMMPDAMKMQSGMIL</sequence>
<dbReference type="EMBL" id="CP071520">
    <property type="protein sequence ID" value="QSX96003.1"/>
    <property type="molecule type" value="Genomic_DNA"/>
</dbReference>
<reference evidence="1 2" key="1">
    <citation type="submission" date="2021-03" db="EMBL/GenBank/DDBJ databases">
        <title>Draft genome sequence of Janthinobacterium sp. strain PLB02 isolated from infected primmorphs (Lubomirskia baicalensis).</title>
        <authorList>
            <person name="Chernogor L.I."/>
            <person name="Belikov S.I."/>
            <person name="Petrushin I.S."/>
        </authorList>
    </citation>
    <scope>NUCLEOTIDE SEQUENCE [LARGE SCALE GENOMIC DNA]</scope>
    <source>
        <strain evidence="1 2">PLB02</strain>
    </source>
</reference>
<proteinExistence type="predicted"/>
<dbReference type="AlphaFoldDB" id="A0AAJ4T4Z3"/>
<dbReference type="Proteomes" id="UP000662821">
    <property type="component" value="Chromosome"/>
</dbReference>